<feature type="compositionally biased region" description="Basic residues" evidence="1">
    <location>
        <begin position="193"/>
        <end position="207"/>
    </location>
</feature>
<feature type="region of interest" description="Disordered" evidence="1">
    <location>
        <begin position="257"/>
        <end position="291"/>
    </location>
</feature>
<feature type="region of interest" description="Disordered" evidence="1">
    <location>
        <begin position="193"/>
        <end position="231"/>
    </location>
</feature>
<proteinExistence type="predicted"/>
<reference evidence="3" key="1">
    <citation type="submission" date="2014-04" db="EMBL/GenBank/DDBJ databases">
        <title>Evolutionary Origins and Diversification of the Mycorrhizal Mutualists.</title>
        <authorList>
            <consortium name="DOE Joint Genome Institute"/>
            <consortium name="Mycorrhizal Genomics Consortium"/>
            <person name="Kohler A."/>
            <person name="Kuo A."/>
            <person name="Nagy L.G."/>
            <person name="Floudas D."/>
            <person name="Copeland A."/>
            <person name="Barry K.W."/>
            <person name="Cichocki N."/>
            <person name="Veneault-Fourrey C."/>
            <person name="LaButti K."/>
            <person name="Lindquist E.A."/>
            <person name="Lipzen A."/>
            <person name="Lundell T."/>
            <person name="Morin E."/>
            <person name="Murat C."/>
            <person name="Riley R."/>
            <person name="Ohm R."/>
            <person name="Sun H."/>
            <person name="Tunlid A."/>
            <person name="Henrissat B."/>
            <person name="Grigoriev I.V."/>
            <person name="Hibbett D.S."/>
            <person name="Martin F."/>
        </authorList>
    </citation>
    <scope>NUCLEOTIDE SEQUENCE [LARGE SCALE GENOMIC DNA]</scope>
    <source>
        <strain evidence="3">FD-334 SS-4</strain>
    </source>
</reference>
<evidence type="ECO:0000313" key="2">
    <source>
        <dbReference type="EMBL" id="KJA26642.1"/>
    </source>
</evidence>
<name>A0A0D2LGA7_HYPSF</name>
<feature type="compositionally biased region" description="Polar residues" evidence="1">
    <location>
        <begin position="262"/>
        <end position="275"/>
    </location>
</feature>
<evidence type="ECO:0000256" key="1">
    <source>
        <dbReference type="SAM" id="MobiDB-lite"/>
    </source>
</evidence>
<organism evidence="2 3">
    <name type="scientific">Hypholoma sublateritium (strain FD-334 SS-4)</name>
    <dbReference type="NCBI Taxonomy" id="945553"/>
    <lineage>
        <taxon>Eukaryota</taxon>
        <taxon>Fungi</taxon>
        <taxon>Dikarya</taxon>
        <taxon>Basidiomycota</taxon>
        <taxon>Agaricomycotina</taxon>
        <taxon>Agaricomycetes</taxon>
        <taxon>Agaricomycetidae</taxon>
        <taxon>Agaricales</taxon>
        <taxon>Agaricineae</taxon>
        <taxon>Strophariaceae</taxon>
        <taxon>Hypholoma</taxon>
    </lineage>
</organism>
<evidence type="ECO:0000313" key="3">
    <source>
        <dbReference type="Proteomes" id="UP000054270"/>
    </source>
</evidence>
<keyword evidence="3" id="KW-1185">Reference proteome</keyword>
<gene>
    <name evidence="2" type="ORF">HYPSUDRAFT_213201</name>
</gene>
<protein>
    <submittedName>
        <fullName evidence="2">Uncharacterized protein</fullName>
    </submittedName>
</protein>
<dbReference type="EMBL" id="KN817527">
    <property type="protein sequence ID" value="KJA26642.1"/>
    <property type="molecule type" value="Genomic_DNA"/>
</dbReference>
<accession>A0A0D2LGA7</accession>
<dbReference type="AlphaFoldDB" id="A0A0D2LGA7"/>
<sequence>MAEIVAAILGGGFALAAAGYAAGTGFTARHEAVHAQQVAYMNRLIAEFEDAYYRKKEVTQAEWNQFMILREKARGVEAEYEDSIETYKETPMHRFISKWKKRLEVRKKKKELKSSNRILTSHYNSCPSNASSISEEYWSPPRSSASYNDDDKTRKWVLSWAREVADSELDPEHDSEGLHEAAFRLVKKGRRLARHPRAAVRRRRASRRNSGGGASANFKSAGADAGRVEESGGPELIPSVVNLGSVNKKLLRKKITHAHPHASNSLGRDSTNGTTAGIPRPSHGGGRFVRSGGGCCGERGRYGEASDADDEDGFGSFRGPSPLSLDGMHDADVGGFRVDVDGAYCTEFSSGVHGPGELDDAHWLPSAPTASPAFTQMRMGYGHGHARAGFEKLREIGGQWRQQQQHGIAVEGGYEAGAGASGMSFSAGVWGTSAFGCEAPSHTCAHTIIPAFSTLNVPSPPAFRLIQRGVHTQSHYPTHQYHPQYHHPHLAYGLGHAHSGHGSAYGGLHKSLEASDSPMSFYTESHAAPSPRQPLYFGGGGGAGGGGGLYDRADYAPYRSGPCVMGRAFAAMIPSEYGVGAYGEGAYGGGGAYAATVPVAYGGQSFDPYYAHQQNW</sequence>
<dbReference type="Proteomes" id="UP000054270">
    <property type="component" value="Unassembled WGS sequence"/>
</dbReference>